<evidence type="ECO:0000256" key="2">
    <source>
        <dbReference type="ARBA" id="ARBA00022833"/>
    </source>
</evidence>
<evidence type="ECO:0000313" key="8">
    <source>
        <dbReference type="EMBL" id="CAF3543410.1"/>
    </source>
</evidence>
<evidence type="ECO:0000256" key="4">
    <source>
        <dbReference type="SAM" id="MobiDB-lite"/>
    </source>
</evidence>
<dbReference type="Proteomes" id="UP000682733">
    <property type="component" value="Unassembled WGS sequence"/>
</dbReference>
<feature type="domain" description="RING-type" evidence="5">
    <location>
        <begin position="405"/>
        <end position="444"/>
    </location>
</feature>
<keyword evidence="2" id="KW-0862">Zinc</keyword>
<reference evidence="6" key="1">
    <citation type="submission" date="2021-02" db="EMBL/GenBank/DDBJ databases">
        <authorList>
            <person name="Nowell W R."/>
        </authorList>
    </citation>
    <scope>NUCLEOTIDE SEQUENCE</scope>
</reference>
<proteinExistence type="predicted"/>
<dbReference type="GO" id="GO:0016567">
    <property type="term" value="P:protein ubiquitination"/>
    <property type="evidence" value="ECO:0007669"/>
    <property type="project" value="TreeGrafter"/>
</dbReference>
<keyword evidence="1 3" id="KW-0479">Metal-binding</keyword>
<name>A0A813Q5R3_9BILA</name>
<dbReference type="PANTHER" id="PTHR22996:SF0">
    <property type="entry name" value="RE60872P-RELATED"/>
    <property type="match status" value="1"/>
</dbReference>
<comment type="caution">
    <text evidence="6">The sequence shown here is derived from an EMBL/GenBank/DDBJ whole genome shotgun (WGS) entry which is preliminary data.</text>
</comment>
<dbReference type="GO" id="GO:0005737">
    <property type="term" value="C:cytoplasm"/>
    <property type="evidence" value="ECO:0007669"/>
    <property type="project" value="TreeGrafter"/>
</dbReference>
<dbReference type="Proteomes" id="UP000677228">
    <property type="component" value="Unassembled WGS sequence"/>
</dbReference>
<evidence type="ECO:0000313" key="6">
    <source>
        <dbReference type="EMBL" id="CAF0762364.1"/>
    </source>
</evidence>
<dbReference type="InterPro" id="IPR013083">
    <property type="entry name" value="Znf_RING/FYVE/PHD"/>
</dbReference>
<keyword evidence="10" id="KW-1185">Reference proteome</keyword>
<dbReference type="GO" id="GO:0008270">
    <property type="term" value="F:zinc ion binding"/>
    <property type="evidence" value="ECO:0007669"/>
    <property type="project" value="UniProtKB-KW"/>
</dbReference>
<dbReference type="EMBL" id="CAJNOQ010000134">
    <property type="protein sequence ID" value="CAF0762364.1"/>
    <property type="molecule type" value="Genomic_DNA"/>
</dbReference>
<dbReference type="PANTHER" id="PTHR22996">
    <property type="entry name" value="MAHOGUNIN"/>
    <property type="match status" value="1"/>
</dbReference>
<evidence type="ECO:0000313" key="10">
    <source>
        <dbReference type="Proteomes" id="UP000663829"/>
    </source>
</evidence>
<dbReference type="Gene3D" id="3.30.40.10">
    <property type="entry name" value="Zinc/RING finger domain, C3HC4 (zinc finger)"/>
    <property type="match status" value="1"/>
</dbReference>
<dbReference type="EMBL" id="CAJOBA010002254">
    <property type="protein sequence ID" value="CAF3637022.1"/>
    <property type="molecule type" value="Genomic_DNA"/>
</dbReference>
<dbReference type="EMBL" id="CAJNOK010002254">
    <property type="protein sequence ID" value="CAF0851830.1"/>
    <property type="molecule type" value="Genomic_DNA"/>
</dbReference>
<evidence type="ECO:0000313" key="7">
    <source>
        <dbReference type="EMBL" id="CAF0851830.1"/>
    </source>
</evidence>
<dbReference type="EMBL" id="CAJOBC010000134">
    <property type="protein sequence ID" value="CAF3543410.1"/>
    <property type="molecule type" value="Genomic_DNA"/>
</dbReference>
<dbReference type="InterPro" id="IPR001841">
    <property type="entry name" value="Znf_RING"/>
</dbReference>
<gene>
    <name evidence="6" type="ORF">GPM918_LOCUS1460</name>
    <name evidence="7" type="ORF">OVA965_LOCUS7185</name>
    <name evidence="8" type="ORF">SRO942_LOCUS1460</name>
    <name evidence="9" type="ORF">TMI583_LOCUS7181</name>
</gene>
<accession>A0A813Q5R3</accession>
<organism evidence="6 10">
    <name type="scientific">Didymodactylos carnosus</name>
    <dbReference type="NCBI Taxonomy" id="1234261"/>
    <lineage>
        <taxon>Eukaryota</taxon>
        <taxon>Metazoa</taxon>
        <taxon>Spiralia</taxon>
        <taxon>Gnathifera</taxon>
        <taxon>Rotifera</taxon>
        <taxon>Eurotatoria</taxon>
        <taxon>Bdelloidea</taxon>
        <taxon>Philodinida</taxon>
        <taxon>Philodinidae</taxon>
        <taxon>Didymodactylos</taxon>
    </lineage>
</organism>
<dbReference type="PROSITE" id="PS50089">
    <property type="entry name" value="ZF_RING_2"/>
    <property type="match status" value="1"/>
</dbReference>
<dbReference type="SUPFAM" id="SSF57850">
    <property type="entry name" value="RING/U-box"/>
    <property type="match status" value="1"/>
</dbReference>
<keyword evidence="1 3" id="KW-0863">Zinc-finger</keyword>
<feature type="region of interest" description="Disordered" evidence="4">
    <location>
        <begin position="327"/>
        <end position="353"/>
    </location>
</feature>
<dbReference type="InterPro" id="IPR045194">
    <property type="entry name" value="MGRN1/RNF157-like"/>
</dbReference>
<evidence type="ECO:0000256" key="3">
    <source>
        <dbReference type="PROSITE-ProRule" id="PRU00175"/>
    </source>
</evidence>
<dbReference type="GO" id="GO:0061630">
    <property type="term" value="F:ubiquitin protein ligase activity"/>
    <property type="evidence" value="ECO:0007669"/>
    <property type="project" value="UniProtKB-EC"/>
</dbReference>
<evidence type="ECO:0000259" key="5">
    <source>
        <dbReference type="PROSITE" id="PS50089"/>
    </source>
</evidence>
<dbReference type="OrthoDB" id="10014838at2759"/>
<dbReference type="AlphaFoldDB" id="A0A813Q5R3"/>
<evidence type="ECO:0000313" key="9">
    <source>
        <dbReference type="EMBL" id="CAF3637022.1"/>
    </source>
</evidence>
<dbReference type="Proteomes" id="UP000663829">
    <property type="component" value="Unassembled WGS sequence"/>
</dbReference>
<sequence length="550" mass="63343">MGIFHSFSSVFYGAGERQRITDNVLLVSPSQKKGKRYLRTNSHQLSNNFFLGGKQFKFNLRPYTCLFNDDCLINQSHPIEFQLSKPSRTIEPIQAIKCQLAIRRDTLKLIHLYDDWYTIEFLFDCETPVQIYIYFFSHESLNQGLKYTCCTKTSDIFKQYYSFTFNRGYQQLFSKKNVRFTISVMKKSFCSTPTIPIVIICRSMDYDMSNIIHSPTTDLSSNHSNDSTSFDQQYHIVSATVKFLNDDNKTPRSSAVLTVLQQKHVVNGILFELYEIYGVENTRSSSDKKIKLLDTVERRKSLSRKQNDYKGDDLCIKQLDGNELQHHVSGTNENHDRITTTASSSNKRKLSRTQISNTAHNEIDVLNDNVKHNYKIKEFSSLRQSPSSSIASSCLDLSKSTKYACVICLCEFRNTLILPCKHLAICNVCGENLRFQSNSCPICRLPFRALLQLNTLKAKRSILKQQTHMYESTSIVNALNLSSCSRVMHKNDNESSSNNFLIKNKIGNFCHGSIRWESMVDEPDLVHLNHTDLKQFCQIQRSFEEINETV</sequence>
<dbReference type="SMART" id="SM00184">
    <property type="entry name" value="RING"/>
    <property type="match status" value="1"/>
</dbReference>
<dbReference type="Pfam" id="PF13920">
    <property type="entry name" value="zf-C3HC4_3"/>
    <property type="match status" value="1"/>
</dbReference>
<protein>
    <recommendedName>
        <fullName evidence="5">RING-type domain-containing protein</fullName>
    </recommendedName>
</protein>
<evidence type="ECO:0000256" key="1">
    <source>
        <dbReference type="ARBA" id="ARBA00022771"/>
    </source>
</evidence>
<dbReference type="Proteomes" id="UP000681722">
    <property type="component" value="Unassembled WGS sequence"/>
</dbReference>